<evidence type="ECO:0000313" key="3">
    <source>
        <dbReference type="EMBL" id="ACV79972.1"/>
    </source>
</evidence>
<evidence type="ECO:0000256" key="1">
    <source>
        <dbReference type="SAM" id="MobiDB-lite"/>
    </source>
</evidence>
<sequence length="280" mass="29280">MTMSQANEIGWTGASGWSAAGAPDDGSPGQGRVALRRVLAGLRHLEASPEPVRVFTELAAVCVPALCDECLIQIAEHGRRPYRIRRRWPDTTGTAPSVTDEAFSVVTQGRGTPLDGGRTGGAIVETVARDVLARFTNPPGGGPDYHGVLVCRWTGGHGPDASDAALVGVFTDHAVALVHRERTTGRAHPRDMVPHVASALTAAQRVAAASGILTALHHLTPAQARQLLHRASEHTHRPILDIADMVLRTGALPGARQPPPVHPPNGSMTAPSAGAPTPPS</sequence>
<reference evidence="4" key="1">
    <citation type="submission" date="2009-09" db="EMBL/GenBank/DDBJ databases">
        <title>The complete genome of Nakamurella multipartita DSM 44233.</title>
        <authorList>
            <consortium name="US DOE Joint Genome Institute (JGI-PGF)"/>
            <person name="Lucas S."/>
            <person name="Copeland A."/>
            <person name="Lapidus A."/>
            <person name="Glavina del Rio T."/>
            <person name="Dalin E."/>
            <person name="Tice H."/>
            <person name="Bruce D."/>
            <person name="Goodwin L."/>
            <person name="Pitluck S."/>
            <person name="Kyrpides N."/>
            <person name="Mavromatis K."/>
            <person name="Ivanova N."/>
            <person name="Ovchinnikova G."/>
            <person name="Sims D."/>
            <person name="Meincke L."/>
            <person name="Brettin T."/>
            <person name="Detter J.C."/>
            <person name="Han C."/>
            <person name="Larimer F."/>
            <person name="Land M."/>
            <person name="Hauser L."/>
            <person name="Markowitz V."/>
            <person name="Cheng J.-F."/>
            <person name="Hugenholtz P."/>
            <person name="Woyke T."/>
            <person name="Wu D."/>
            <person name="Klenk H.-P."/>
            <person name="Eisen J.A."/>
        </authorList>
    </citation>
    <scope>NUCLEOTIDE SEQUENCE [LARGE SCALE GENOMIC DNA]</scope>
    <source>
        <strain evidence="4">ATCC 700099 / DSM 44233 / CIP 104796 / JCM 9543 / NBRC 105858 / Y-104</strain>
    </source>
</reference>
<keyword evidence="4" id="KW-1185">Reference proteome</keyword>
<dbReference type="KEGG" id="nml:Namu_3660"/>
<dbReference type="PROSITE" id="PS50921">
    <property type="entry name" value="ANTAR"/>
    <property type="match status" value="1"/>
</dbReference>
<feature type="region of interest" description="Disordered" evidence="1">
    <location>
        <begin position="251"/>
        <end position="280"/>
    </location>
</feature>
<feature type="domain" description="ANTAR" evidence="2">
    <location>
        <begin position="186"/>
        <end position="247"/>
    </location>
</feature>
<dbReference type="eggNOG" id="COG3707">
    <property type="taxonomic scope" value="Bacteria"/>
</dbReference>
<dbReference type="EMBL" id="CP001737">
    <property type="protein sequence ID" value="ACV79972.1"/>
    <property type="molecule type" value="Genomic_DNA"/>
</dbReference>
<dbReference type="Proteomes" id="UP000002218">
    <property type="component" value="Chromosome"/>
</dbReference>
<proteinExistence type="predicted"/>
<organism evidence="3 4">
    <name type="scientific">Nakamurella multipartita (strain ATCC 700099 / DSM 44233 / CIP 104796 / JCM 9543 / NBRC 105858 / Y-104)</name>
    <name type="common">Microsphaera multipartita</name>
    <dbReference type="NCBI Taxonomy" id="479431"/>
    <lineage>
        <taxon>Bacteria</taxon>
        <taxon>Bacillati</taxon>
        <taxon>Actinomycetota</taxon>
        <taxon>Actinomycetes</taxon>
        <taxon>Nakamurellales</taxon>
        <taxon>Nakamurellaceae</taxon>
        <taxon>Nakamurella</taxon>
    </lineage>
</organism>
<dbReference type="GO" id="GO:0003723">
    <property type="term" value="F:RNA binding"/>
    <property type="evidence" value="ECO:0007669"/>
    <property type="project" value="InterPro"/>
</dbReference>
<dbReference type="AlphaFoldDB" id="C8XFJ5"/>
<evidence type="ECO:0000259" key="2">
    <source>
        <dbReference type="PROSITE" id="PS50921"/>
    </source>
</evidence>
<dbReference type="InterPro" id="IPR005561">
    <property type="entry name" value="ANTAR"/>
</dbReference>
<dbReference type="InParanoid" id="C8XFJ5"/>
<gene>
    <name evidence="3" type="ordered locus">Namu_3660</name>
</gene>
<dbReference type="Gene3D" id="1.10.10.10">
    <property type="entry name" value="Winged helix-like DNA-binding domain superfamily/Winged helix DNA-binding domain"/>
    <property type="match status" value="1"/>
</dbReference>
<dbReference type="HOGENOM" id="CLU_993318_0_0_11"/>
<dbReference type="SMART" id="SM01012">
    <property type="entry name" value="ANTAR"/>
    <property type="match status" value="1"/>
</dbReference>
<accession>C8XFJ5</accession>
<dbReference type="Pfam" id="PF03861">
    <property type="entry name" value="ANTAR"/>
    <property type="match status" value="1"/>
</dbReference>
<protein>
    <submittedName>
        <fullName evidence="3">ANTAR domain protein</fullName>
    </submittedName>
</protein>
<name>C8XFJ5_NAKMY</name>
<feature type="compositionally biased region" description="Low complexity" evidence="1">
    <location>
        <begin position="269"/>
        <end position="280"/>
    </location>
</feature>
<evidence type="ECO:0000313" key="4">
    <source>
        <dbReference type="Proteomes" id="UP000002218"/>
    </source>
</evidence>
<dbReference type="InterPro" id="IPR036388">
    <property type="entry name" value="WH-like_DNA-bd_sf"/>
</dbReference>
<reference evidence="3 4" key="2">
    <citation type="journal article" date="2010" name="Stand. Genomic Sci.">
        <title>Complete genome sequence of Nakamurella multipartita type strain (Y-104).</title>
        <authorList>
            <person name="Tice H."/>
            <person name="Mayilraj S."/>
            <person name="Sims D."/>
            <person name="Lapidus A."/>
            <person name="Nolan M."/>
            <person name="Lucas S."/>
            <person name="Glavina Del Rio T."/>
            <person name="Copeland A."/>
            <person name="Cheng J.F."/>
            <person name="Meincke L."/>
            <person name="Bruce D."/>
            <person name="Goodwin L."/>
            <person name="Pitluck S."/>
            <person name="Ivanova N."/>
            <person name="Mavromatis K."/>
            <person name="Ovchinnikova G."/>
            <person name="Pati A."/>
            <person name="Chen A."/>
            <person name="Palaniappan K."/>
            <person name="Land M."/>
            <person name="Hauser L."/>
            <person name="Chang Y.J."/>
            <person name="Jeffries C.D."/>
            <person name="Detter J.C."/>
            <person name="Brettin T."/>
            <person name="Rohde M."/>
            <person name="Goker M."/>
            <person name="Bristow J."/>
            <person name="Eisen J.A."/>
            <person name="Markowitz V."/>
            <person name="Hugenholtz P."/>
            <person name="Kyrpides N.C."/>
            <person name="Klenk H.P."/>
            <person name="Chen F."/>
        </authorList>
    </citation>
    <scope>NUCLEOTIDE SEQUENCE [LARGE SCALE GENOMIC DNA]</scope>
    <source>
        <strain evidence="4">ATCC 700099 / DSM 44233 / CIP 104796 / JCM 9543 / NBRC 105858 / Y-104</strain>
    </source>
</reference>